<dbReference type="AlphaFoldDB" id="A0A8J2PJD3"/>
<feature type="transmembrane region" description="Helical" evidence="6">
    <location>
        <begin position="137"/>
        <end position="161"/>
    </location>
</feature>
<dbReference type="EMBL" id="CAJVCH010358539">
    <property type="protein sequence ID" value="CAG7815999.1"/>
    <property type="molecule type" value="Genomic_DNA"/>
</dbReference>
<feature type="transmembrane region" description="Helical" evidence="6">
    <location>
        <begin position="288"/>
        <end position="310"/>
    </location>
</feature>
<comment type="subcellular location">
    <subcellularLocation>
        <location evidence="1">Cell membrane</location>
        <topology evidence="1">Multi-pass membrane protein</topology>
    </subcellularLocation>
</comment>
<keyword evidence="5 6" id="KW-0472">Membrane</keyword>
<evidence type="ECO:0008006" key="9">
    <source>
        <dbReference type="Google" id="ProtNLM"/>
    </source>
</evidence>
<dbReference type="Proteomes" id="UP000708208">
    <property type="component" value="Unassembled WGS sequence"/>
</dbReference>
<evidence type="ECO:0000313" key="8">
    <source>
        <dbReference type="Proteomes" id="UP000708208"/>
    </source>
</evidence>
<gene>
    <name evidence="7" type="ORF">AFUS01_LOCUS26641</name>
</gene>
<proteinExistence type="predicted"/>
<evidence type="ECO:0000256" key="1">
    <source>
        <dbReference type="ARBA" id="ARBA00004651"/>
    </source>
</evidence>
<organism evidence="7 8">
    <name type="scientific">Allacma fusca</name>
    <dbReference type="NCBI Taxonomy" id="39272"/>
    <lineage>
        <taxon>Eukaryota</taxon>
        <taxon>Metazoa</taxon>
        <taxon>Ecdysozoa</taxon>
        <taxon>Arthropoda</taxon>
        <taxon>Hexapoda</taxon>
        <taxon>Collembola</taxon>
        <taxon>Symphypleona</taxon>
        <taxon>Sminthuridae</taxon>
        <taxon>Allacma</taxon>
    </lineage>
</organism>
<evidence type="ECO:0000256" key="3">
    <source>
        <dbReference type="ARBA" id="ARBA00022692"/>
    </source>
</evidence>
<dbReference type="InterPro" id="IPR013604">
    <property type="entry name" value="7TM_chemorcpt"/>
</dbReference>
<dbReference type="Pfam" id="PF08395">
    <property type="entry name" value="7tm_7"/>
    <property type="match status" value="1"/>
</dbReference>
<dbReference type="OrthoDB" id="6366728at2759"/>
<evidence type="ECO:0000256" key="2">
    <source>
        <dbReference type="ARBA" id="ARBA00022475"/>
    </source>
</evidence>
<accession>A0A8J2PJD3</accession>
<dbReference type="GO" id="GO:0005886">
    <property type="term" value="C:plasma membrane"/>
    <property type="evidence" value="ECO:0007669"/>
    <property type="project" value="UniProtKB-SubCell"/>
</dbReference>
<feature type="transmembrane region" description="Helical" evidence="6">
    <location>
        <begin position="182"/>
        <end position="205"/>
    </location>
</feature>
<evidence type="ECO:0000256" key="5">
    <source>
        <dbReference type="ARBA" id="ARBA00023136"/>
    </source>
</evidence>
<feature type="transmembrane region" description="Helical" evidence="6">
    <location>
        <begin position="36"/>
        <end position="58"/>
    </location>
</feature>
<protein>
    <recommendedName>
        <fullName evidence="9">Gustatory receptor</fullName>
    </recommendedName>
</protein>
<feature type="transmembrane region" description="Helical" evidence="6">
    <location>
        <begin position="317"/>
        <end position="336"/>
    </location>
</feature>
<feature type="transmembrane region" description="Helical" evidence="6">
    <location>
        <begin position="79"/>
        <end position="103"/>
    </location>
</feature>
<comment type="caution">
    <text evidence="7">The sequence shown here is derived from an EMBL/GenBank/DDBJ whole genome shotgun (WGS) entry which is preliminary data.</text>
</comment>
<evidence type="ECO:0000256" key="6">
    <source>
        <dbReference type="SAM" id="Phobius"/>
    </source>
</evidence>
<sequence length="423" mass="47819">MCAGKFSEVSGRGFLIISALMGMFPVQNPFRRIPDITSSFLSIFILISVLSFIYPIFVSSDLLRIQLARQNSPALSDKIIFYSSGASMYVAVMIIRLSAFIYYRQTLEMLQILYGIQLKLGTFQRFNVKSSPVRCKWFLVITVVGSTTFMGAIITGFPNLFQHGPEILQMFRFTPTNPMLAGILFVMIEFLTGFCLIYGLIFIIFTGSALAQTQETLGAILISLIERSFIGSCRMGADKSLVPIAWVQSLSGGDKNSPRMDLDLKLSFPELFKQMKRAFSLYSCVGGWYVLALLFYGVMLIIKGFCALAFSNVEDSGLGLITLLVGVFLVFFFTLFGEFMEREMTGSQARIQDSVGTFATMNEVQSKQLRQWTKWWNQWRWKFTALNYFNVNHSTIPAVIGTVFTYFIFLFQLRMSESQSGRA</sequence>
<feature type="transmembrane region" description="Helical" evidence="6">
    <location>
        <begin position="395"/>
        <end position="413"/>
    </location>
</feature>
<reference evidence="7" key="1">
    <citation type="submission" date="2021-06" db="EMBL/GenBank/DDBJ databases">
        <authorList>
            <person name="Hodson N. C."/>
            <person name="Mongue J. A."/>
            <person name="Jaron S. K."/>
        </authorList>
    </citation>
    <scope>NUCLEOTIDE SEQUENCE</scope>
</reference>
<keyword evidence="8" id="KW-1185">Reference proteome</keyword>
<keyword evidence="4 6" id="KW-1133">Transmembrane helix</keyword>
<evidence type="ECO:0000256" key="4">
    <source>
        <dbReference type="ARBA" id="ARBA00022989"/>
    </source>
</evidence>
<name>A0A8J2PJD3_9HEXA</name>
<evidence type="ECO:0000313" key="7">
    <source>
        <dbReference type="EMBL" id="CAG7815999.1"/>
    </source>
</evidence>
<dbReference type="GO" id="GO:0050909">
    <property type="term" value="P:sensory perception of taste"/>
    <property type="evidence" value="ECO:0007669"/>
    <property type="project" value="InterPro"/>
</dbReference>
<keyword evidence="2" id="KW-1003">Cell membrane</keyword>
<keyword evidence="3 6" id="KW-0812">Transmembrane</keyword>